<evidence type="ECO:0000256" key="5">
    <source>
        <dbReference type="ARBA" id="ARBA00023002"/>
    </source>
</evidence>
<feature type="domain" description="Biopterin-dependent aromatic amino acid hydroxylase family profile" evidence="10">
    <location>
        <begin position="141"/>
        <end position="486"/>
    </location>
</feature>
<organism evidence="11 12">
    <name type="scientific">Armadillidium nasatum</name>
    <dbReference type="NCBI Taxonomy" id="96803"/>
    <lineage>
        <taxon>Eukaryota</taxon>
        <taxon>Metazoa</taxon>
        <taxon>Ecdysozoa</taxon>
        <taxon>Arthropoda</taxon>
        <taxon>Crustacea</taxon>
        <taxon>Multicrustacea</taxon>
        <taxon>Malacostraca</taxon>
        <taxon>Eumalacostraca</taxon>
        <taxon>Peracarida</taxon>
        <taxon>Isopoda</taxon>
        <taxon>Oniscidea</taxon>
        <taxon>Crinocheta</taxon>
        <taxon>Armadillidiidae</taxon>
        <taxon>Armadillidium</taxon>
    </lineage>
</organism>
<gene>
    <name evidence="11" type="primary">Hn</name>
    <name evidence="11" type="ORF">Anas_02994</name>
</gene>
<keyword evidence="4 8" id="KW-0479">Metal-binding</keyword>
<dbReference type="PROSITE" id="PS51410">
    <property type="entry name" value="BH4_AAA_HYDROXYL_2"/>
    <property type="match status" value="1"/>
</dbReference>
<dbReference type="OrthoDB" id="983542at2759"/>
<evidence type="ECO:0000256" key="2">
    <source>
        <dbReference type="ARBA" id="ARBA00009712"/>
    </source>
</evidence>
<evidence type="ECO:0000313" key="12">
    <source>
        <dbReference type="Proteomes" id="UP000326759"/>
    </source>
</evidence>
<evidence type="ECO:0000259" key="10">
    <source>
        <dbReference type="PROSITE" id="PS51410"/>
    </source>
</evidence>
<protein>
    <recommendedName>
        <fullName evidence="3">phenylalanine 4-monooxygenase</fullName>
        <ecNumber evidence="3">1.14.16.1</ecNumber>
    </recommendedName>
</protein>
<evidence type="ECO:0000256" key="7">
    <source>
        <dbReference type="ARBA" id="ARBA00023033"/>
    </source>
</evidence>
<dbReference type="Pfam" id="PF00351">
    <property type="entry name" value="Biopterin_H"/>
    <property type="match status" value="1"/>
</dbReference>
<dbReference type="GO" id="GO:0042416">
    <property type="term" value="P:dopamine biosynthetic process"/>
    <property type="evidence" value="ECO:0007669"/>
    <property type="project" value="UniProtKB-ARBA"/>
</dbReference>
<dbReference type="InterPro" id="IPR036951">
    <property type="entry name" value="ArAA_hydroxylase_sf"/>
</dbReference>
<dbReference type="GO" id="GO:0005506">
    <property type="term" value="F:iron ion binding"/>
    <property type="evidence" value="ECO:0007669"/>
    <property type="project" value="InterPro"/>
</dbReference>
<feature type="binding site" evidence="8">
    <location>
        <position position="365"/>
    </location>
    <ligand>
        <name>Fe cation</name>
        <dbReference type="ChEBI" id="CHEBI:24875"/>
    </ligand>
</feature>
<dbReference type="InterPro" id="IPR036329">
    <property type="entry name" value="Aro-AA_hydroxylase_C_sf"/>
</dbReference>
<keyword evidence="5" id="KW-0560">Oxidoreductase</keyword>
<reference evidence="11 12" key="1">
    <citation type="journal article" date="2019" name="PLoS Biol.">
        <title>Sex chromosomes control vertical transmission of feminizing Wolbachia symbionts in an isopod.</title>
        <authorList>
            <person name="Becking T."/>
            <person name="Chebbi M.A."/>
            <person name="Giraud I."/>
            <person name="Moumen B."/>
            <person name="Laverre T."/>
            <person name="Caubet Y."/>
            <person name="Peccoud J."/>
            <person name="Gilbert C."/>
            <person name="Cordaux R."/>
        </authorList>
    </citation>
    <scope>NUCLEOTIDE SEQUENCE [LARGE SCALE GENOMIC DNA]</scope>
    <source>
        <strain evidence="11">ANa2</strain>
        <tissue evidence="11">Whole body excluding digestive tract and cuticle</tissue>
    </source>
</reference>
<dbReference type="GO" id="GO:0006559">
    <property type="term" value="P:L-phenylalanine catabolic process"/>
    <property type="evidence" value="ECO:0007669"/>
    <property type="project" value="InterPro"/>
</dbReference>
<accession>A0A5N5T2E3</accession>
<keyword evidence="7" id="KW-0503">Monooxygenase</keyword>
<dbReference type="FunFam" id="1.10.800.10:FF:000004">
    <property type="entry name" value="Tyrosine 3-monooxygenase"/>
    <property type="match status" value="1"/>
</dbReference>
<dbReference type="NCBIfam" id="TIGR01268">
    <property type="entry name" value="Phe4hydrox_tetr"/>
    <property type="match status" value="1"/>
</dbReference>
<dbReference type="InterPro" id="IPR005961">
    <property type="entry name" value="Phe-4-hydroxylase_tetra"/>
</dbReference>
<comment type="cofactor">
    <cofactor evidence="1 9">
        <name>Fe(2+)</name>
        <dbReference type="ChEBI" id="CHEBI:29033"/>
    </cofactor>
</comment>
<feature type="binding site" evidence="8">
    <location>
        <position position="320"/>
    </location>
    <ligand>
        <name>Fe cation</name>
        <dbReference type="ChEBI" id="CHEBI:24875"/>
    </ligand>
</feature>
<dbReference type="AlphaFoldDB" id="A0A5N5T2E3"/>
<evidence type="ECO:0000313" key="11">
    <source>
        <dbReference type="EMBL" id="KAB7500395.1"/>
    </source>
</evidence>
<dbReference type="InterPro" id="IPR041912">
    <property type="entry name" value="Euk_PheOH_cat"/>
</dbReference>
<dbReference type="InterPro" id="IPR001273">
    <property type="entry name" value="ArAA_hydroxylase"/>
</dbReference>
<feature type="binding site" evidence="8">
    <location>
        <position position="325"/>
    </location>
    <ligand>
        <name>Fe cation</name>
        <dbReference type="ChEBI" id="CHEBI:24875"/>
    </ligand>
</feature>
<dbReference type="PROSITE" id="PS00367">
    <property type="entry name" value="BH4_AAA_HYDROXYL_1"/>
    <property type="match status" value="1"/>
</dbReference>
<dbReference type="PIRSF" id="PIRSF000336">
    <property type="entry name" value="TH"/>
    <property type="match status" value="1"/>
</dbReference>
<dbReference type="CDD" id="cd03347">
    <property type="entry name" value="eu_PheOH"/>
    <property type="match status" value="1"/>
</dbReference>
<dbReference type="EC" id="1.14.16.1" evidence="3"/>
<evidence type="ECO:0000256" key="4">
    <source>
        <dbReference type="ARBA" id="ARBA00022723"/>
    </source>
</evidence>
<comment type="similarity">
    <text evidence="2">Belongs to the biopterin-dependent aromatic amino acid hydroxylase family.</text>
</comment>
<dbReference type="InterPro" id="IPR019774">
    <property type="entry name" value="Aromatic-AA_hydroxylase_C"/>
</dbReference>
<dbReference type="GO" id="GO:0048066">
    <property type="term" value="P:developmental pigmentation"/>
    <property type="evidence" value="ECO:0007669"/>
    <property type="project" value="UniProtKB-ARBA"/>
</dbReference>
<dbReference type="InterPro" id="IPR019773">
    <property type="entry name" value="Tyrosine_3-monooxygenase-like"/>
</dbReference>
<name>A0A5N5T2E3_9CRUS</name>
<dbReference type="PANTHER" id="PTHR11473:SF24">
    <property type="entry name" value="PHENYLALANINE-4-HYDROXYLASE"/>
    <property type="match status" value="1"/>
</dbReference>
<evidence type="ECO:0000256" key="6">
    <source>
        <dbReference type="ARBA" id="ARBA00023004"/>
    </source>
</evidence>
<dbReference type="PANTHER" id="PTHR11473">
    <property type="entry name" value="AROMATIC AMINO ACID HYDROXYLASE"/>
    <property type="match status" value="1"/>
</dbReference>
<dbReference type="GO" id="GO:0004505">
    <property type="term" value="F:phenylalanine 4-monooxygenase activity"/>
    <property type="evidence" value="ECO:0007669"/>
    <property type="project" value="UniProtKB-EC"/>
</dbReference>
<dbReference type="PRINTS" id="PR00372">
    <property type="entry name" value="FYWHYDRXLASE"/>
</dbReference>
<dbReference type="InterPro" id="IPR018301">
    <property type="entry name" value="ArAA_hydroxylase_Fe/CU_BS"/>
</dbReference>
<dbReference type="InterPro" id="IPR045865">
    <property type="entry name" value="ACT-like_dom_sf"/>
</dbReference>
<keyword evidence="12" id="KW-1185">Reference proteome</keyword>
<dbReference type="Proteomes" id="UP000326759">
    <property type="component" value="Unassembled WGS sequence"/>
</dbReference>
<evidence type="ECO:0000256" key="8">
    <source>
        <dbReference type="PIRSR" id="PIRSR000336-1"/>
    </source>
</evidence>
<evidence type="ECO:0000256" key="9">
    <source>
        <dbReference type="PIRSR" id="PIRSR601273-2"/>
    </source>
</evidence>
<dbReference type="Gene3D" id="1.10.800.10">
    <property type="entry name" value="Aromatic amino acid hydroxylase"/>
    <property type="match status" value="1"/>
</dbReference>
<sequence>MGTLIEDQLPPKTISSDHLVKAFSKRINTIWSDHLVKVFPKRINRRKSRGYIEIVIKKVRSFLLYKDCEFVLPSMILKDCDTTSSFQTQFWETHNVNLLHIESRPSKREATYEFMVECESTAENFRKASEDIKKTSSYFQIISRNYRENKNAVPWFPGKIKDLDRFANQILSYGSELDADHPGFTDPVYRERRKYFADIAYNYKHGQPIPRIEYTDIEVKTWGTVFKNLTKLYKTHACEEHNRVFPLLVENCGYREDNIPQLQDVSEFLRDCTGFQLRPVAGLLSSRDFLAGLAFRVFHSTQYIRHPSKPLYTPEPDICHELLGHVPLFCDPKFAQFSQEIGLASLGAPDDYIEKLATCYWFTIEFGLCRQNGELKAFGAGLLSSIGELEYCLSDKPEVREFEPEKTCLQKYPITEFQPVYYVADSFEEAKRKLIQFASTIPRQFAVRYNPYTQSTEILDSRPQIHNLVNDITNEMQVLQDALLKL</sequence>
<proteinExistence type="inferred from homology"/>
<evidence type="ECO:0000256" key="3">
    <source>
        <dbReference type="ARBA" id="ARBA00011995"/>
    </source>
</evidence>
<dbReference type="EMBL" id="SEYY01014077">
    <property type="protein sequence ID" value="KAB7500395.1"/>
    <property type="molecule type" value="Genomic_DNA"/>
</dbReference>
<dbReference type="SUPFAM" id="SSF56534">
    <property type="entry name" value="Aromatic aminoacid monoxygenases, catalytic and oligomerization domains"/>
    <property type="match status" value="1"/>
</dbReference>
<keyword evidence="6 8" id="KW-0408">Iron</keyword>
<comment type="caution">
    <text evidence="11">The sequence shown here is derived from an EMBL/GenBank/DDBJ whole genome shotgun (WGS) entry which is preliminary data.</text>
</comment>
<evidence type="ECO:0000256" key="1">
    <source>
        <dbReference type="ARBA" id="ARBA00001954"/>
    </source>
</evidence>
<dbReference type="SUPFAM" id="SSF55021">
    <property type="entry name" value="ACT-like"/>
    <property type="match status" value="1"/>
</dbReference>